<dbReference type="Gene3D" id="1.10.260.40">
    <property type="entry name" value="lambda repressor-like DNA-binding domains"/>
    <property type="match status" value="1"/>
</dbReference>
<gene>
    <name evidence="1" type="ORF">DSM106044_00451</name>
</gene>
<accession>A0A4U8QD10</accession>
<dbReference type="RefSeq" id="WP_044296783.1">
    <property type="nucleotide sequence ID" value="NZ_CABMJZ010000078.1"/>
</dbReference>
<protein>
    <submittedName>
        <fullName evidence="1">Uncharacterized protein</fullName>
    </submittedName>
</protein>
<evidence type="ECO:0000313" key="2">
    <source>
        <dbReference type="Proteomes" id="UP000306509"/>
    </source>
</evidence>
<name>A0A4U8QD10_9FIRM</name>
<dbReference type="EMBL" id="QGQD01000009">
    <property type="protein sequence ID" value="TLD02639.1"/>
    <property type="molecule type" value="Genomic_DNA"/>
</dbReference>
<dbReference type="GO" id="GO:0003677">
    <property type="term" value="F:DNA binding"/>
    <property type="evidence" value="ECO:0007669"/>
    <property type="project" value="InterPro"/>
</dbReference>
<keyword evidence="2" id="KW-1185">Reference proteome</keyword>
<organism evidence="1 2">
    <name type="scientific">Robinsoniella peoriensis</name>
    <dbReference type="NCBI Taxonomy" id="180332"/>
    <lineage>
        <taxon>Bacteria</taxon>
        <taxon>Bacillati</taxon>
        <taxon>Bacillota</taxon>
        <taxon>Clostridia</taxon>
        <taxon>Lachnospirales</taxon>
        <taxon>Lachnospiraceae</taxon>
        <taxon>Robinsoniella</taxon>
    </lineage>
</organism>
<dbReference type="AlphaFoldDB" id="A0A4U8QD10"/>
<proteinExistence type="predicted"/>
<dbReference type="STRING" id="180332.GCA_000797495_04552"/>
<dbReference type="GO" id="GO:0006355">
    <property type="term" value="P:regulation of DNA-templated transcription"/>
    <property type="evidence" value="ECO:0007669"/>
    <property type="project" value="InterPro"/>
</dbReference>
<sequence length="94" mass="10490">MVTISKIAEIAGVSRGTVDRVLNNRYKAAREKAKELEAFGVSVKLYLIKELSDRTIEPLLAQVEADAPDGIAILPLQMESIAVFIKKWMQKTYP</sequence>
<dbReference type="SUPFAM" id="SSF47413">
    <property type="entry name" value="lambda repressor-like DNA-binding domains"/>
    <property type="match status" value="1"/>
</dbReference>
<reference evidence="1 2" key="1">
    <citation type="journal article" date="2019" name="Anaerobe">
        <title>Detection of Robinsoniella peoriensis in multiple bone samples of a trauma patient.</title>
        <authorList>
            <person name="Schrottner P."/>
            <person name="Hartwich K."/>
            <person name="Bunk B."/>
            <person name="Schober I."/>
            <person name="Helbig S."/>
            <person name="Rudolph W.W."/>
            <person name="Gunzer F."/>
        </authorList>
    </citation>
    <scope>NUCLEOTIDE SEQUENCE [LARGE SCALE GENOMIC DNA]</scope>
    <source>
        <strain evidence="1 2">DSM 106044</strain>
    </source>
</reference>
<comment type="caution">
    <text evidence="1">The sequence shown here is derived from an EMBL/GenBank/DDBJ whole genome shotgun (WGS) entry which is preliminary data.</text>
</comment>
<evidence type="ECO:0000313" key="1">
    <source>
        <dbReference type="EMBL" id="TLD02639.1"/>
    </source>
</evidence>
<dbReference type="Proteomes" id="UP000306509">
    <property type="component" value="Unassembled WGS sequence"/>
</dbReference>
<dbReference type="InterPro" id="IPR010982">
    <property type="entry name" value="Lambda_DNA-bd_dom_sf"/>
</dbReference>